<organism evidence="1 2">
    <name type="scientific">Plectus sambesii</name>
    <dbReference type="NCBI Taxonomy" id="2011161"/>
    <lineage>
        <taxon>Eukaryota</taxon>
        <taxon>Metazoa</taxon>
        <taxon>Ecdysozoa</taxon>
        <taxon>Nematoda</taxon>
        <taxon>Chromadorea</taxon>
        <taxon>Plectida</taxon>
        <taxon>Plectina</taxon>
        <taxon>Plectoidea</taxon>
        <taxon>Plectidae</taxon>
        <taxon>Plectus</taxon>
    </lineage>
</organism>
<proteinExistence type="predicted"/>
<reference evidence="2" key="1">
    <citation type="submission" date="2022-11" db="UniProtKB">
        <authorList>
            <consortium name="WormBaseParasite"/>
        </authorList>
    </citation>
    <scope>IDENTIFICATION</scope>
</reference>
<evidence type="ECO:0000313" key="1">
    <source>
        <dbReference type="Proteomes" id="UP000887566"/>
    </source>
</evidence>
<name>A0A914VA15_9BILA</name>
<protein>
    <submittedName>
        <fullName evidence="2">Uncharacterized protein</fullName>
    </submittedName>
</protein>
<keyword evidence="1" id="KW-1185">Reference proteome</keyword>
<dbReference type="AlphaFoldDB" id="A0A914VA15"/>
<accession>A0A914VA15</accession>
<sequence>LEVNSKTSHSDLLETHNALTAIYTAVSALGCKDIEKPKALKAPVVNNK</sequence>
<evidence type="ECO:0000313" key="2">
    <source>
        <dbReference type="WBParaSite" id="PSAMB.scaffold16936size1229.g37083.t1"/>
    </source>
</evidence>
<dbReference type="Proteomes" id="UP000887566">
    <property type="component" value="Unplaced"/>
</dbReference>
<dbReference type="WBParaSite" id="PSAMB.scaffold16936size1229.g37083.t1">
    <property type="protein sequence ID" value="PSAMB.scaffold16936size1229.g37083.t1"/>
    <property type="gene ID" value="PSAMB.scaffold16936size1229.g37083"/>
</dbReference>